<protein>
    <submittedName>
        <fullName evidence="12">Zinc finger BED domain-containing protein 1</fullName>
    </submittedName>
</protein>
<evidence type="ECO:0000256" key="7">
    <source>
        <dbReference type="ARBA" id="ARBA00023163"/>
    </source>
</evidence>
<comment type="caution">
    <text evidence="12">The sequence shown here is derived from an EMBL/GenBank/DDBJ whole genome shotgun (WGS) entry which is preliminary data.</text>
</comment>
<dbReference type="SUPFAM" id="SSF57667">
    <property type="entry name" value="beta-beta-alpha zinc fingers"/>
    <property type="match status" value="1"/>
</dbReference>
<dbReference type="Pfam" id="PF05699">
    <property type="entry name" value="Dimer_Tnp_hAT"/>
    <property type="match status" value="1"/>
</dbReference>
<evidence type="ECO:0000256" key="5">
    <source>
        <dbReference type="ARBA" id="ARBA00023015"/>
    </source>
</evidence>
<evidence type="ECO:0000259" key="11">
    <source>
        <dbReference type="PROSITE" id="PS50808"/>
    </source>
</evidence>
<accession>A0A162PZ40</accession>
<dbReference type="InterPro" id="IPR052035">
    <property type="entry name" value="ZnF_BED_domain_contain"/>
</dbReference>
<proteinExistence type="predicted"/>
<keyword evidence="6" id="KW-0238">DNA-binding</keyword>
<keyword evidence="13" id="KW-1185">Reference proteome</keyword>
<evidence type="ECO:0000256" key="4">
    <source>
        <dbReference type="ARBA" id="ARBA00022833"/>
    </source>
</evidence>
<dbReference type="SMART" id="SM00614">
    <property type="entry name" value="ZnF_BED"/>
    <property type="match status" value="1"/>
</dbReference>
<dbReference type="GO" id="GO:0003677">
    <property type="term" value="F:DNA binding"/>
    <property type="evidence" value="ECO:0007669"/>
    <property type="project" value="UniProtKB-KW"/>
</dbReference>
<feature type="domain" description="BED-type" evidence="11">
    <location>
        <begin position="130"/>
        <end position="188"/>
    </location>
</feature>
<evidence type="ECO:0000256" key="2">
    <source>
        <dbReference type="ARBA" id="ARBA00022723"/>
    </source>
</evidence>
<dbReference type="PANTHER" id="PTHR46481:SF10">
    <property type="entry name" value="ZINC FINGER BED DOMAIN-CONTAINING PROTEIN 39"/>
    <property type="match status" value="1"/>
</dbReference>
<dbReference type="OrthoDB" id="1607513at2759"/>
<evidence type="ECO:0000313" key="13">
    <source>
        <dbReference type="Proteomes" id="UP000076858"/>
    </source>
</evidence>
<dbReference type="PANTHER" id="PTHR46481">
    <property type="entry name" value="ZINC FINGER BED DOMAIN-CONTAINING PROTEIN 4"/>
    <property type="match status" value="1"/>
</dbReference>
<dbReference type="GO" id="GO:0008270">
    <property type="term" value="F:zinc ion binding"/>
    <property type="evidence" value="ECO:0007669"/>
    <property type="project" value="UniProtKB-KW"/>
</dbReference>
<dbReference type="Pfam" id="PF02892">
    <property type="entry name" value="zf-BED"/>
    <property type="match status" value="1"/>
</dbReference>
<keyword evidence="4" id="KW-0862">Zinc</keyword>
<dbReference type="EMBL" id="LRGB01000389">
    <property type="protein sequence ID" value="KZS19267.1"/>
    <property type="molecule type" value="Genomic_DNA"/>
</dbReference>
<evidence type="ECO:0000256" key="6">
    <source>
        <dbReference type="ARBA" id="ARBA00023125"/>
    </source>
</evidence>
<keyword evidence="2" id="KW-0479">Metal-binding</keyword>
<comment type="subcellular location">
    <subcellularLocation>
        <location evidence="1">Nucleus</location>
    </subcellularLocation>
</comment>
<dbReference type="SUPFAM" id="SSF53098">
    <property type="entry name" value="Ribonuclease H-like"/>
    <property type="match status" value="1"/>
</dbReference>
<dbReference type="AlphaFoldDB" id="A0A162PZ40"/>
<name>A0A162PZ40_9CRUS</name>
<keyword evidence="7" id="KW-0804">Transcription</keyword>
<dbReference type="STRING" id="35525.A0A162PZ40"/>
<keyword evidence="5" id="KW-0805">Transcription regulation</keyword>
<feature type="region of interest" description="Disordered" evidence="10">
    <location>
        <begin position="193"/>
        <end position="214"/>
    </location>
</feature>
<sequence length="819" mass="90838">MKTAFQIEGKIEVMEQGEGQSSGNEETPYTVVVQIPNPYGDSSDPIYVFGSSNQGSDQTARMTQLYQAVNSVESENVIYVQGEADEGLNDESAEAEVHDGETEEAICDGDGGAMALLQGATPIRIIAHPHAKSFVWQHFGFVPLGDTDTPDRRRVLCRLCLRELPYCGNTTNLQYHLQRYHRDVMPAGLREMRPSPRTARRASRLPDPIGDPGQLIVVEASPEARRRGNYARRGAAVPGVLNNSSIHGDNEVSVPTSTGASNQQTWHWHSSRKQQLTNHITRSLVTDCLPIGTVEGPGFQGLIKLLDPSFEFQTANQYRTQLLPTLHQEEKKRILSSLTGVEYCSLTLDVWRSREVDVCYLGVACHFVNSEWVVDSRYLATLELTQNQDSEDLTRRVQRLMADWRLTVRWAVTGSTAPEHSDLPPGLINSALTAIHLPQVNCLAAALQHAANKAMQVPSVEAALKRVRVLVNHIQRTPELRIKIQERLASQNFSGLSSSLPRSASWFQVYTVLQKLQVGRDVIQAVFTENREDTSALLPNQKETFALDALQAVLKPLNEAADTLSGDPYPSVSLVLPLLFKLTQVNLAESSDDTQLLADLKSLARSALRNAYDREDTQQLLRMAMYLDPRLKRLPFFTKEEKMTVQQLIRKELTKVIKKQSGASASSLNYRGIQSPAGKKPKLAAMLEDIFAVPVSQVVDDDEKDGLGGHGNSPLSLPENIAQSELQCYENEEAVSLEEPQPLRWWKAREGQYKFLSKLARRVLCMAATAIPMRRLLTSEGQAWTDRRGVLPAEDLEVIFLSHNYGGGSGTLSATATGI</sequence>
<evidence type="ECO:0000313" key="12">
    <source>
        <dbReference type="EMBL" id="KZS19267.1"/>
    </source>
</evidence>
<dbReference type="GO" id="GO:0005634">
    <property type="term" value="C:nucleus"/>
    <property type="evidence" value="ECO:0007669"/>
    <property type="project" value="UniProtKB-SubCell"/>
</dbReference>
<dbReference type="GO" id="GO:0009791">
    <property type="term" value="P:post-embryonic development"/>
    <property type="evidence" value="ECO:0007669"/>
    <property type="project" value="UniProtKB-ARBA"/>
</dbReference>
<evidence type="ECO:0000256" key="1">
    <source>
        <dbReference type="ARBA" id="ARBA00004123"/>
    </source>
</evidence>
<evidence type="ECO:0000256" key="9">
    <source>
        <dbReference type="PROSITE-ProRule" id="PRU00027"/>
    </source>
</evidence>
<evidence type="ECO:0000256" key="10">
    <source>
        <dbReference type="SAM" id="MobiDB-lite"/>
    </source>
</evidence>
<dbReference type="InterPro" id="IPR036236">
    <property type="entry name" value="Znf_C2H2_sf"/>
</dbReference>
<dbReference type="PROSITE" id="PS50808">
    <property type="entry name" value="ZF_BED"/>
    <property type="match status" value="1"/>
</dbReference>
<organism evidence="12 13">
    <name type="scientific">Daphnia magna</name>
    <dbReference type="NCBI Taxonomy" id="35525"/>
    <lineage>
        <taxon>Eukaryota</taxon>
        <taxon>Metazoa</taxon>
        <taxon>Ecdysozoa</taxon>
        <taxon>Arthropoda</taxon>
        <taxon>Crustacea</taxon>
        <taxon>Branchiopoda</taxon>
        <taxon>Diplostraca</taxon>
        <taxon>Cladocera</taxon>
        <taxon>Anomopoda</taxon>
        <taxon>Daphniidae</taxon>
        <taxon>Daphnia</taxon>
    </lineage>
</organism>
<dbReference type="InterPro" id="IPR012337">
    <property type="entry name" value="RNaseH-like_sf"/>
</dbReference>
<evidence type="ECO:0000256" key="3">
    <source>
        <dbReference type="ARBA" id="ARBA00022771"/>
    </source>
</evidence>
<keyword evidence="3 9" id="KW-0863">Zinc-finger</keyword>
<evidence type="ECO:0000256" key="8">
    <source>
        <dbReference type="ARBA" id="ARBA00023242"/>
    </source>
</evidence>
<dbReference type="InterPro" id="IPR008906">
    <property type="entry name" value="HATC_C_dom"/>
</dbReference>
<dbReference type="Proteomes" id="UP000076858">
    <property type="component" value="Unassembled WGS sequence"/>
</dbReference>
<reference evidence="12 13" key="1">
    <citation type="submission" date="2016-03" db="EMBL/GenBank/DDBJ databases">
        <title>EvidentialGene: Evidence-directed Construction of Genes on Genomes.</title>
        <authorList>
            <person name="Gilbert D.G."/>
            <person name="Choi J.-H."/>
            <person name="Mockaitis K."/>
            <person name="Colbourne J."/>
            <person name="Pfrender M."/>
        </authorList>
    </citation>
    <scope>NUCLEOTIDE SEQUENCE [LARGE SCALE GENOMIC DNA]</scope>
    <source>
        <strain evidence="12 13">Xinb3</strain>
        <tissue evidence="12">Complete organism</tissue>
    </source>
</reference>
<dbReference type="SUPFAM" id="SSF140996">
    <property type="entry name" value="Hermes dimerisation domain"/>
    <property type="match status" value="1"/>
</dbReference>
<keyword evidence="8" id="KW-0539">Nucleus</keyword>
<gene>
    <name evidence="12" type="ORF">APZ42_014119</name>
</gene>
<dbReference type="InterPro" id="IPR003656">
    <property type="entry name" value="Znf_BED"/>
</dbReference>
<dbReference type="GO" id="GO:0046983">
    <property type="term" value="F:protein dimerization activity"/>
    <property type="evidence" value="ECO:0007669"/>
    <property type="project" value="InterPro"/>
</dbReference>